<evidence type="ECO:0000313" key="3">
    <source>
        <dbReference type="Proteomes" id="UP000886742"/>
    </source>
</evidence>
<dbReference type="EMBL" id="DVJI01000011">
    <property type="protein sequence ID" value="HIS70826.1"/>
    <property type="molecule type" value="Genomic_DNA"/>
</dbReference>
<evidence type="ECO:0000256" key="1">
    <source>
        <dbReference type="SAM" id="SignalP"/>
    </source>
</evidence>
<protein>
    <submittedName>
        <fullName evidence="2">Uncharacterized protein</fullName>
    </submittedName>
</protein>
<organism evidence="2 3">
    <name type="scientific">Candidatus Enterousia intestinigallinarum</name>
    <dbReference type="NCBI Taxonomy" id="2840790"/>
    <lineage>
        <taxon>Bacteria</taxon>
        <taxon>Pseudomonadati</taxon>
        <taxon>Pseudomonadota</taxon>
        <taxon>Alphaproteobacteria</taxon>
        <taxon>Candidatus Enterousia</taxon>
    </lineage>
</organism>
<sequence>MRKILFSIFAALIAVPVAFAADSTPPPAGGDDAPAPAPRVSIFSTSTDWEGLTGLHYHEYRGKFIPSSGIVGRGLVLYYLDGFPCYGLGEGVRVWVGPNNKHDGELRIACLYAPEQIKFTWRNATRDADQAESTGILICPVDSSGRDLTIDLGNCEKGPDWDEYK</sequence>
<name>A0A9D1JXD7_9PROT</name>
<feature type="signal peptide" evidence="1">
    <location>
        <begin position="1"/>
        <end position="20"/>
    </location>
</feature>
<dbReference type="Proteomes" id="UP000886742">
    <property type="component" value="Unassembled WGS sequence"/>
</dbReference>
<gene>
    <name evidence="2" type="ORF">IAD02_02445</name>
</gene>
<dbReference type="AlphaFoldDB" id="A0A9D1JXD7"/>
<evidence type="ECO:0000313" key="2">
    <source>
        <dbReference type="EMBL" id="HIS70826.1"/>
    </source>
</evidence>
<reference evidence="2" key="2">
    <citation type="journal article" date="2021" name="PeerJ">
        <title>Extensive microbial diversity within the chicken gut microbiome revealed by metagenomics and culture.</title>
        <authorList>
            <person name="Gilroy R."/>
            <person name="Ravi A."/>
            <person name="Getino M."/>
            <person name="Pursley I."/>
            <person name="Horton D.L."/>
            <person name="Alikhan N.F."/>
            <person name="Baker D."/>
            <person name="Gharbi K."/>
            <person name="Hall N."/>
            <person name="Watson M."/>
            <person name="Adriaenssens E.M."/>
            <person name="Foster-Nyarko E."/>
            <person name="Jarju S."/>
            <person name="Secka A."/>
            <person name="Antonio M."/>
            <person name="Oren A."/>
            <person name="Chaudhuri R.R."/>
            <person name="La Ragione R."/>
            <person name="Hildebrand F."/>
            <person name="Pallen M.J."/>
        </authorList>
    </citation>
    <scope>NUCLEOTIDE SEQUENCE</scope>
    <source>
        <strain evidence="2">ChiGjej3B3-5194</strain>
    </source>
</reference>
<reference evidence="2" key="1">
    <citation type="submission" date="2020-10" db="EMBL/GenBank/DDBJ databases">
        <authorList>
            <person name="Gilroy R."/>
        </authorList>
    </citation>
    <scope>NUCLEOTIDE SEQUENCE</scope>
    <source>
        <strain evidence="2">ChiGjej3B3-5194</strain>
    </source>
</reference>
<accession>A0A9D1JXD7</accession>
<feature type="chain" id="PRO_5038614748" evidence="1">
    <location>
        <begin position="21"/>
        <end position="165"/>
    </location>
</feature>
<keyword evidence="1" id="KW-0732">Signal</keyword>
<proteinExistence type="predicted"/>
<comment type="caution">
    <text evidence="2">The sequence shown here is derived from an EMBL/GenBank/DDBJ whole genome shotgun (WGS) entry which is preliminary data.</text>
</comment>